<dbReference type="AlphaFoldDB" id="A0A830HZP4"/>
<gene>
    <name evidence="1" type="ORF">PPROV_001081200</name>
</gene>
<sequence length="150" mass="16451">MEEGVEEEGGDYCFEPPERTLRPGGSCLKEDSEALRCAYFTREALKMVDVEGGFKLRDPTPEELDATVFEGERVGLEFRYSPWDADGASDMAVKRVDLGVPSRCGGKVTLRVLDTFVRGAMPSGPGECASFEACVSHETDPSVIVLYFPE</sequence>
<protein>
    <submittedName>
        <fullName evidence="1">Uncharacterized protein</fullName>
    </submittedName>
</protein>
<accession>A0A830HZP4</accession>
<reference evidence="1" key="1">
    <citation type="submission" date="2020-10" db="EMBL/GenBank/DDBJ databases">
        <title>Unveiling of a novel bifunctional photoreceptor, Dualchrome1, isolated from a cosmopolitan green alga.</title>
        <authorList>
            <person name="Suzuki S."/>
            <person name="Kawachi M."/>
        </authorList>
    </citation>
    <scope>NUCLEOTIDE SEQUENCE</scope>
    <source>
        <strain evidence="1">NIES 2893</strain>
    </source>
</reference>
<evidence type="ECO:0000313" key="2">
    <source>
        <dbReference type="Proteomes" id="UP000660262"/>
    </source>
</evidence>
<name>A0A830HZP4_9CHLO</name>
<keyword evidence="2" id="KW-1185">Reference proteome</keyword>
<dbReference type="Proteomes" id="UP000660262">
    <property type="component" value="Unassembled WGS sequence"/>
</dbReference>
<organism evidence="1 2">
    <name type="scientific">Pycnococcus provasolii</name>
    <dbReference type="NCBI Taxonomy" id="41880"/>
    <lineage>
        <taxon>Eukaryota</taxon>
        <taxon>Viridiplantae</taxon>
        <taxon>Chlorophyta</taxon>
        <taxon>Pseudoscourfieldiophyceae</taxon>
        <taxon>Pseudoscourfieldiales</taxon>
        <taxon>Pycnococcaceae</taxon>
        <taxon>Pycnococcus</taxon>
    </lineage>
</organism>
<comment type="caution">
    <text evidence="1">The sequence shown here is derived from an EMBL/GenBank/DDBJ whole genome shotgun (WGS) entry which is preliminary data.</text>
</comment>
<dbReference type="EMBL" id="BNJQ01000038">
    <property type="protein sequence ID" value="GHP12085.1"/>
    <property type="molecule type" value="Genomic_DNA"/>
</dbReference>
<evidence type="ECO:0000313" key="1">
    <source>
        <dbReference type="EMBL" id="GHP12085.1"/>
    </source>
</evidence>
<proteinExistence type="predicted"/>